<evidence type="ECO:0000256" key="1">
    <source>
        <dbReference type="ARBA" id="ARBA00004651"/>
    </source>
</evidence>
<comment type="caution">
    <text evidence="9">The sequence shown here is derived from an EMBL/GenBank/DDBJ whole genome shotgun (WGS) entry which is preliminary data.</text>
</comment>
<dbReference type="InterPro" id="IPR038665">
    <property type="entry name" value="Voltage-dep_anion_channel_sf"/>
</dbReference>
<dbReference type="Gene3D" id="1.50.10.150">
    <property type="entry name" value="Voltage-dependent anion channel"/>
    <property type="match status" value="1"/>
</dbReference>
<dbReference type="PANTHER" id="PTHR31686">
    <property type="match status" value="1"/>
</dbReference>
<evidence type="ECO:0000256" key="4">
    <source>
        <dbReference type="ARBA" id="ARBA00022475"/>
    </source>
</evidence>
<comment type="subcellular location">
    <subcellularLocation>
        <location evidence="1">Cell membrane</location>
        <topology evidence="1">Multi-pass membrane protein</topology>
    </subcellularLocation>
</comment>
<keyword evidence="7 8" id="KW-0472">Membrane</keyword>
<reference evidence="9 10" key="1">
    <citation type="submission" date="2023-04" db="EMBL/GenBank/DDBJ databases">
        <title>Genome of Basidiobolus ranarum AG-B5.</title>
        <authorList>
            <person name="Stajich J.E."/>
            <person name="Carter-House D."/>
            <person name="Gryganskyi A."/>
        </authorList>
    </citation>
    <scope>NUCLEOTIDE SEQUENCE [LARGE SCALE GENOMIC DNA]</scope>
    <source>
        <strain evidence="9 10">AG-B5</strain>
    </source>
</reference>
<evidence type="ECO:0000256" key="6">
    <source>
        <dbReference type="ARBA" id="ARBA00022989"/>
    </source>
</evidence>
<evidence type="ECO:0000313" key="9">
    <source>
        <dbReference type="EMBL" id="KAK9685273.1"/>
    </source>
</evidence>
<keyword evidence="3" id="KW-0813">Transport</keyword>
<evidence type="ECO:0000256" key="5">
    <source>
        <dbReference type="ARBA" id="ARBA00022692"/>
    </source>
</evidence>
<accession>A0ABR2VMW8</accession>
<dbReference type="PANTHER" id="PTHR31686:SF1">
    <property type="entry name" value="SULFITE EFFLUX PUMP SSU1"/>
    <property type="match status" value="1"/>
</dbReference>
<sequence length="96" mass="10635">MVVRRQTLSYNMGWWGLTFPLGVFTAGTLNIAIATHSRFFHGLTSFFVCWLVLNWFTVAIHTLRGIYSGAVFNAPCLQSVPAPCPTSDVEKQVVGN</sequence>
<feature type="transmembrane region" description="Helical" evidence="8">
    <location>
        <begin position="39"/>
        <end position="60"/>
    </location>
</feature>
<dbReference type="InterPro" id="IPR051629">
    <property type="entry name" value="Sulfite_efflux_TDT"/>
</dbReference>
<keyword evidence="4" id="KW-1003">Cell membrane</keyword>
<keyword evidence="6 8" id="KW-1133">Transmembrane helix</keyword>
<organism evidence="9 10">
    <name type="scientific">Basidiobolus ranarum</name>
    <dbReference type="NCBI Taxonomy" id="34480"/>
    <lineage>
        <taxon>Eukaryota</taxon>
        <taxon>Fungi</taxon>
        <taxon>Fungi incertae sedis</taxon>
        <taxon>Zoopagomycota</taxon>
        <taxon>Entomophthoromycotina</taxon>
        <taxon>Basidiobolomycetes</taxon>
        <taxon>Basidiobolales</taxon>
        <taxon>Basidiobolaceae</taxon>
        <taxon>Basidiobolus</taxon>
    </lineage>
</organism>
<evidence type="ECO:0000256" key="8">
    <source>
        <dbReference type="SAM" id="Phobius"/>
    </source>
</evidence>
<evidence type="ECO:0000256" key="7">
    <source>
        <dbReference type="ARBA" id="ARBA00023136"/>
    </source>
</evidence>
<proteinExistence type="inferred from homology"/>
<comment type="similarity">
    <text evidence="2">Belongs to the tellurite-resistance/dicarboxylate transporter (TDT) family.</text>
</comment>
<keyword evidence="10" id="KW-1185">Reference proteome</keyword>
<dbReference type="Pfam" id="PF03595">
    <property type="entry name" value="SLAC1"/>
    <property type="match status" value="1"/>
</dbReference>
<protein>
    <submittedName>
        <fullName evidence="9">Plasma membrane sulfite pump involved in sulfite metabolism</fullName>
    </submittedName>
</protein>
<keyword evidence="5 8" id="KW-0812">Transmembrane</keyword>
<dbReference type="EMBL" id="JASJQH010009032">
    <property type="protein sequence ID" value="KAK9685273.1"/>
    <property type="molecule type" value="Genomic_DNA"/>
</dbReference>
<evidence type="ECO:0000256" key="2">
    <source>
        <dbReference type="ARBA" id="ARBA00008566"/>
    </source>
</evidence>
<feature type="transmembrane region" description="Helical" evidence="8">
    <location>
        <begin position="12"/>
        <end position="33"/>
    </location>
</feature>
<name>A0ABR2VMW8_9FUNG</name>
<dbReference type="InterPro" id="IPR004695">
    <property type="entry name" value="SLAC1/Mae1/Ssu1/TehA"/>
</dbReference>
<evidence type="ECO:0000256" key="3">
    <source>
        <dbReference type="ARBA" id="ARBA00022448"/>
    </source>
</evidence>
<evidence type="ECO:0000313" key="10">
    <source>
        <dbReference type="Proteomes" id="UP001479436"/>
    </source>
</evidence>
<gene>
    <name evidence="9" type="primary">SSU1_4</name>
    <name evidence="9" type="ORF">K7432_015573</name>
</gene>
<dbReference type="Proteomes" id="UP001479436">
    <property type="component" value="Unassembled WGS sequence"/>
</dbReference>